<sequence length="500" mass="53088">MSATGGYRVDRNYVASFQPEAAPLMLHALQALRGRRPIALDRPLRVLDLGCGAGFGLSLLAAANPRHRFVGVDADPDHVLRARALADAAELGNVAFLEASFEELLADPAALGRFDVAMAHGVWTWLDAAARADLARLLREATAPGALVYLGYNAAAGWAAIEPFRALVASFAAGRRGPAAERAIREAQGFFAVLDEAQAGLLRASPALSRFTRRLSRFPMEYLAHEYLPAGAGACWPHEVAEALAPARLSYLGSARLTDNFDRLAFSAPVRERLAEAERLGRGDAEMLRDIAAGRTFRMDVFARGQEALAPAQAEAELDRLSVIAAAPLSAAPSILAARGRVEPKPGIAVPALAFAARGPCTMAEAIAHVAAGGHDPHRVRQTLVVLLAGGLLRPSAAPDPEAEAACRRFNRAAHAAIRRPPAFASAVLGGGVCATRFERAMIYGDPAWPERDPEGREDPLDAILDDDGETPPPDLDHLRRLIPDLDDHVAAAAAPAEAR</sequence>
<dbReference type="CDD" id="cd02440">
    <property type="entry name" value="AdoMet_MTases"/>
    <property type="match status" value="1"/>
</dbReference>
<feature type="domain" description="Methyltransferase" evidence="6">
    <location>
        <begin position="44"/>
        <end position="140"/>
    </location>
</feature>
<keyword evidence="3" id="KW-0949">S-adenosyl-L-methionine</keyword>
<accession>A0A1I3GUZ9</accession>
<dbReference type="InterPro" id="IPR018773">
    <property type="entry name" value="MeTrfase_reg_dom_prd"/>
</dbReference>
<reference evidence="7 8" key="1">
    <citation type="submission" date="2016-10" db="EMBL/GenBank/DDBJ databases">
        <authorList>
            <person name="de Groot N.N."/>
        </authorList>
    </citation>
    <scope>NUCLEOTIDE SEQUENCE [LARGE SCALE GENOMIC DNA]</scope>
    <source>
        <strain evidence="7 8">CGMCC 1.11030</strain>
    </source>
</reference>
<organism evidence="7 8">
    <name type="scientific">Albimonas pacifica</name>
    <dbReference type="NCBI Taxonomy" id="1114924"/>
    <lineage>
        <taxon>Bacteria</taxon>
        <taxon>Pseudomonadati</taxon>
        <taxon>Pseudomonadota</taxon>
        <taxon>Alphaproteobacteria</taxon>
        <taxon>Rhodobacterales</taxon>
        <taxon>Paracoccaceae</taxon>
        <taxon>Albimonas</taxon>
    </lineage>
</organism>
<dbReference type="GO" id="GO:0008168">
    <property type="term" value="F:methyltransferase activity"/>
    <property type="evidence" value="ECO:0007669"/>
    <property type="project" value="UniProtKB-KW"/>
</dbReference>
<dbReference type="RefSeq" id="WP_092860165.1">
    <property type="nucleotide sequence ID" value="NZ_FOQH01000005.1"/>
</dbReference>
<evidence type="ECO:0000256" key="1">
    <source>
        <dbReference type="ARBA" id="ARBA00022603"/>
    </source>
</evidence>
<dbReference type="Proteomes" id="UP000199377">
    <property type="component" value="Unassembled WGS sequence"/>
</dbReference>
<evidence type="ECO:0000313" key="8">
    <source>
        <dbReference type="Proteomes" id="UP000199377"/>
    </source>
</evidence>
<dbReference type="Gene3D" id="3.40.50.150">
    <property type="entry name" value="Vaccinia Virus protein VP39"/>
    <property type="match status" value="1"/>
</dbReference>
<dbReference type="SUPFAM" id="SSF53335">
    <property type="entry name" value="S-adenosyl-L-methionine-dependent methyltransferases"/>
    <property type="match status" value="1"/>
</dbReference>
<dbReference type="InterPro" id="IPR025714">
    <property type="entry name" value="Methyltranfer_dom"/>
</dbReference>
<feature type="compositionally biased region" description="Basic and acidic residues" evidence="4">
    <location>
        <begin position="449"/>
        <end position="460"/>
    </location>
</feature>
<evidence type="ECO:0000256" key="2">
    <source>
        <dbReference type="ARBA" id="ARBA00022679"/>
    </source>
</evidence>
<keyword evidence="8" id="KW-1185">Reference proteome</keyword>
<dbReference type="InterPro" id="IPR029063">
    <property type="entry name" value="SAM-dependent_MTases_sf"/>
</dbReference>
<keyword evidence="1 7" id="KW-0489">Methyltransferase</keyword>
<evidence type="ECO:0000313" key="7">
    <source>
        <dbReference type="EMBL" id="SFI27191.1"/>
    </source>
</evidence>
<dbReference type="EMBL" id="FOQH01000005">
    <property type="protein sequence ID" value="SFI27191.1"/>
    <property type="molecule type" value="Genomic_DNA"/>
</dbReference>
<dbReference type="PANTHER" id="PTHR43464:SF19">
    <property type="entry name" value="UBIQUINONE BIOSYNTHESIS O-METHYLTRANSFERASE, MITOCHONDRIAL"/>
    <property type="match status" value="1"/>
</dbReference>
<protein>
    <submittedName>
        <fullName evidence="7">Methyltransferase domain-containing protein</fullName>
    </submittedName>
</protein>
<dbReference type="AlphaFoldDB" id="A0A1I3GUZ9"/>
<dbReference type="Pfam" id="PF13847">
    <property type="entry name" value="Methyltransf_31"/>
    <property type="match status" value="1"/>
</dbReference>
<evidence type="ECO:0000256" key="4">
    <source>
        <dbReference type="SAM" id="MobiDB-lite"/>
    </source>
</evidence>
<dbReference type="GO" id="GO:0032259">
    <property type="term" value="P:methylation"/>
    <property type="evidence" value="ECO:0007669"/>
    <property type="project" value="UniProtKB-KW"/>
</dbReference>
<gene>
    <name evidence="7" type="ORF">SAMN05216258_105349</name>
</gene>
<evidence type="ECO:0000259" key="5">
    <source>
        <dbReference type="Pfam" id="PF10119"/>
    </source>
</evidence>
<evidence type="ECO:0000259" key="6">
    <source>
        <dbReference type="Pfam" id="PF13847"/>
    </source>
</evidence>
<feature type="region of interest" description="Disordered" evidence="4">
    <location>
        <begin position="446"/>
        <end position="478"/>
    </location>
</feature>
<keyword evidence="2 7" id="KW-0808">Transferase</keyword>
<dbReference type="OrthoDB" id="5298787at2"/>
<dbReference type="Pfam" id="PF10119">
    <property type="entry name" value="MethyTransf_Reg"/>
    <property type="match status" value="1"/>
</dbReference>
<feature type="domain" description="Methyltransferase regulatory" evidence="5">
    <location>
        <begin position="221"/>
        <end position="304"/>
    </location>
</feature>
<proteinExistence type="predicted"/>
<dbReference type="PANTHER" id="PTHR43464">
    <property type="entry name" value="METHYLTRANSFERASE"/>
    <property type="match status" value="1"/>
</dbReference>
<evidence type="ECO:0000256" key="3">
    <source>
        <dbReference type="ARBA" id="ARBA00022691"/>
    </source>
</evidence>
<dbReference type="STRING" id="1114924.SAMN05216258_105349"/>
<name>A0A1I3GUZ9_9RHOB</name>